<gene>
    <name evidence="1" type="ORF">CSOL1703_00006339</name>
</gene>
<reference evidence="1 2" key="2">
    <citation type="submission" date="2021-10" db="EMBL/GenBank/DDBJ databases">
        <authorList>
            <person name="Piombo E."/>
        </authorList>
    </citation>
    <scope>NUCLEOTIDE SEQUENCE [LARGE SCALE GENOMIC DNA]</scope>
</reference>
<evidence type="ECO:0000313" key="2">
    <source>
        <dbReference type="Proteomes" id="UP000775872"/>
    </source>
</evidence>
<sequence>MPDFSIVVGGRLPARMQNGTPFPGSGLGIKIVGDVTCEGVEVMRKAGEAGNYDEVYFVLP</sequence>
<name>A0A9N9ZJT7_9HYPO</name>
<evidence type="ECO:0000313" key="1">
    <source>
        <dbReference type="EMBL" id="CAH0056399.1"/>
    </source>
</evidence>
<dbReference type="EMBL" id="CABFOC020000063">
    <property type="protein sequence ID" value="CAH0056399.1"/>
    <property type="molecule type" value="Genomic_DNA"/>
</dbReference>
<organism evidence="1 2">
    <name type="scientific">Clonostachys solani</name>
    <dbReference type="NCBI Taxonomy" id="160281"/>
    <lineage>
        <taxon>Eukaryota</taxon>
        <taxon>Fungi</taxon>
        <taxon>Dikarya</taxon>
        <taxon>Ascomycota</taxon>
        <taxon>Pezizomycotina</taxon>
        <taxon>Sordariomycetes</taxon>
        <taxon>Hypocreomycetidae</taxon>
        <taxon>Hypocreales</taxon>
        <taxon>Bionectriaceae</taxon>
        <taxon>Clonostachys</taxon>
    </lineage>
</organism>
<reference evidence="2" key="1">
    <citation type="submission" date="2019-06" db="EMBL/GenBank/DDBJ databases">
        <authorList>
            <person name="Broberg M."/>
        </authorList>
    </citation>
    <scope>NUCLEOTIDE SEQUENCE [LARGE SCALE GENOMIC DNA]</scope>
</reference>
<protein>
    <submittedName>
        <fullName evidence="1">Uncharacterized protein</fullName>
    </submittedName>
</protein>
<dbReference type="Proteomes" id="UP000775872">
    <property type="component" value="Unassembled WGS sequence"/>
</dbReference>
<comment type="caution">
    <text evidence="1">The sequence shown here is derived from an EMBL/GenBank/DDBJ whole genome shotgun (WGS) entry which is preliminary data.</text>
</comment>
<accession>A0A9N9ZJT7</accession>
<proteinExistence type="predicted"/>
<keyword evidence="2" id="KW-1185">Reference proteome</keyword>
<dbReference type="AlphaFoldDB" id="A0A9N9ZJT7"/>